<feature type="region of interest" description="Disordered" evidence="1">
    <location>
        <begin position="857"/>
        <end position="959"/>
    </location>
</feature>
<organism evidence="2 3">
    <name type="scientific">Elysia marginata</name>
    <dbReference type="NCBI Taxonomy" id="1093978"/>
    <lineage>
        <taxon>Eukaryota</taxon>
        <taxon>Metazoa</taxon>
        <taxon>Spiralia</taxon>
        <taxon>Lophotrochozoa</taxon>
        <taxon>Mollusca</taxon>
        <taxon>Gastropoda</taxon>
        <taxon>Heterobranchia</taxon>
        <taxon>Euthyneura</taxon>
        <taxon>Panpulmonata</taxon>
        <taxon>Sacoglossa</taxon>
        <taxon>Placobranchoidea</taxon>
        <taxon>Plakobranchidae</taxon>
        <taxon>Elysia</taxon>
    </lineage>
</organism>
<feature type="region of interest" description="Disordered" evidence="1">
    <location>
        <begin position="345"/>
        <end position="454"/>
    </location>
</feature>
<dbReference type="EMBL" id="BMAT01011115">
    <property type="protein sequence ID" value="GFR66975.1"/>
    <property type="molecule type" value="Genomic_DNA"/>
</dbReference>
<protein>
    <submittedName>
        <fullName evidence="2">Uncharacterized protein</fullName>
    </submittedName>
</protein>
<feature type="region of interest" description="Disordered" evidence="1">
    <location>
        <begin position="603"/>
        <end position="646"/>
    </location>
</feature>
<evidence type="ECO:0000256" key="1">
    <source>
        <dbReference type="SAM" id="MobiDB-lite"/>
    </source>
</evidence>
<name>A0AAV4F1X8_9GAST</name>
<feature type="compositionally biased region" description="Low complexity" evidence="1">
    <location>
        <begin position="607"/>
        <end position="620"/>
    </location>
</feature>
<feature type="compositionally biased region" description="Low complexity" evidence="1">
    <location>
        <begin position="887"/>
        <end position="914"/>
    </location>
</feature>
<feature type="compositionally biased region" description="Basic and acidic residues" evidence="1">
    <location>
        <begin position="378"/>
        <end position="395"/>
    </location>
</feature>
<dbReference type="Proteomes" id="UP000762676">
    <property type="component" value="Unassembled WGS sequence"/>
</dbReference>
<feature type="compositionally biased region" description="Polar residues" evidence="1">
    <location>
        <begin position="1"/>
        <end position="22"/>
    </location>
</feature>
<feature type="compositionally biased region" description="Basic and acidic residues" evidence="1">
    <location>
        <begin position="433"/>
        <end position="454"/>
    </location>
</feature>
<feature type="region of interest" description="Disordered" evidence="1">
    <location>
        <begin position="527"/>
        <end position="574"/>
    </location>
</feature>
<feature type="compositionally biased region" description="Polar residues" evidence="1">
    <location>
        <begin position="411"/>
        <end position="420"/>
    </location>
</feature>
<feature type="compositionally biased region" description="Polar residues" evidence="1">
    <location>
        <begin position="874"/>
        <end position="886"/>
    </location>
</feature>
<accession>A0AAV4F1X8</accession>
<feature type="region of interest" description="Disordered" evidence="1">
    <location>
        <begin position="989"/>
        <end position="1026"/>
    </location>
</feature>
<gene>
    <name evidence="2" type="ORF">ElyMa_005571800</name>
</gene>
<evidence type="ECO:0000313" key="3">
    <source>
        <dbReference type="Proteomes" id="UP000762676"/>
    </source>
</evidence>
<feature type="compositionally biased region" description="Polar residues" evidence="1">
    <location>
        <begin position="936"/>
        <end position="946"/>
    </location>
</feature>
<keyword evidence="3" id="KW-1185">Reference proteome</keyword>
<comment type="caution">
    <text evidence="2">The sequence shown here is derived from an EMBL/GenBank/DDBJ whole genome shotgun (WGS) entry which is preliminary data.</text>
</comment>
<reference evidence="2 3" key="1">
    <citation type="journal article" date="2021" name="Elife">
        <title>Chloroplast acquisition without the gene transfer in kleptoplastic sea slugs, Plakobranchus ocellatus.</title>
        <authorList>
            <person name="Maeda T."/>
            <person name="Takahashi S."/>
            <person name="Yoshida T."/>
            <person name="Shimamura S."/>
            <person name="Takaki Y."/>
            <person name="Nagai Y."/>
            <person name="Toyoda A."/>
            <person name="Suzuki Y."/>
            <person name="Arimoto A."/>
            <person name="Ishii H."/>
            <person name="Satoh N."/>
            <person name="Nishiyama T."/>
            <person name="Hasebe M."/>
            <person name="Maruyama T."/>
            <person name="Minagawa J."/>
            <person name="Obokata J."/>
            <person name="Shigenobu S."/>
        </authorList>
    </citation>
    <scope>NUCLEOTIDE SEQUENCE [LARGE SCALE GENOMIC DNA]</scope>
</reference>
<feature type="compositionally biased region" description="Polar residues" evidence="1">
    <location>
        <begin position="558"/>
        <end position="569"/>
    </location>
</feature>
<feature type="compositionally biased region" description="Low complexity" evidence="1">
    <location>
        <begin position="545"/>
        <end position="556"/>
    </location>
</feature>
<sequence length="1399" mass="154192">MMKNSSQATLVTGISSSRQVKSYPSEAVQAKARNFVQSRKRSNRNTDHADTESTGSGEQHNNRHSAEVPFGGSCKSCSTEFKVPAMHTTYASLAKARAARKAAYEEKMLNFRQNMIGSQNQQCMSGKIEKKKISCSMPNRTKQRKKPVIVLGLKRQTNGDLFIASLNKRTLGSIWNKPILGSPGYVFNSNSDNTRSSSPVNDLSINSDRILGHAQQNNVAKFNSSYTKSVANKVVTPNISVIPLDNENAQPSLETKQLHGDDLPSGLTPQTSNDEEFLQNRNKVIRESSHKDKEINQERVRAVNKYCCSADISPIDVETSSLNSHLETAHLANILHELQTTLETLQEGRSPSELELSPRLHTLRKSVGVTPCATQNIRTDKHTGTAKKEPDKRQSGSENSLLFQKRVSKPQPLTSSSQGLETHREQSQATTRDIPRGKEAKRSRRGSTEELHKRILLDKLNSKPTGDELNDKLSSVALPKDKEVAKHRSSNQSRIGVSPTTIFSQPKITQYSRGGRIPKEDLSIFVQDGNGEGKTSPRKNVDLGTNSTSKSNSVTTDIADNNLGNPNKSKTNETEVANLRNQIKSLILQRTRKVSGLTEELVNNSFNGETGNSSHGSSSSNEEKTKVVHNDVEKNSKKKDKEGEAKEMLKRESTFMKNQEQQQDIISMTHLKEVKDAISTRNHKEQKGGISTTNHKEQNSVISATNHEQQKGAFLMPNHKEQKGAKSKTNHEKQQDLISMANHEKQKDFISRKSDVEQRGFDTNIKHKDQKRAISMTNHQYQESESAKQIDTVNSKDLSDLPFKHEESTDNNHQYVETCEEINDAQEMDLAAEIKDKENTAKPVESNSDSFTDIAKAAAQKRDEQRKISAALSRGTTTGGMASTSVPSLLSQPPLQQHQQQQLLQPAGQPQQPSFPGIVPASSLTYTTGPAPGNRNIHTGNTQTMNGDIGNSDHSNHTAFYPNLQNNTVVPALTDGPLYSQVSTQLINHGTDMATPRNGPESPTSRKRRQGRDHTNWAPPPNLGSLLRESLDTRSDEKAITSGVSQEGDIARGGFVAGDETGEEGLQLIVLDKTDDEDEDTVRSSFGVNTKNFTSARSKSDVFPVDRRAMERDMFQQEYTPTPPKPGAENHGRKISRNGFIRLGNAPNTKTGGSQITRNAQLTMHDDNFHPVQDSYLSTETNRSRSMNDGFLGQSLPLESFDSHDVLSTVRINAFAADSSADLSSPGPRNTQDEVHVPPFLYNVTDFDTPQATGRSGSQIPATSSVEVNSPNLGFNNLSQHTPQQPGLFAPSPASISSQPMPQHPVGMIPGQQIAHVQPHQRAPVFAISQVDYDRFTSVPAGISTVREDIGRDDETYRRPKVPDDRTFVLHPDLGTMVPGPGYKFLVDRSVMIAANCNS</sequence>
<feature type="region of interest" description="Disordered" evidence="1">
    <location>
        <begin position="1"/>
        <end position="69"/>
    </location>
</feature>
<feature type="compositionally biased region" description="Basic and acidic residues" evidence="1">
    <location>
        <begin position="621"/>
        <end position="646"/>
    </location>
</feature>
<proteinExistence type="predicted"/>
<evidence type="ECO:0000313" key="2">
    <source>
        <dbReference type="EMBL" id="GFR66975.1"/>
    </source>
</evidence>